<dbReference type="STRING" id="91360.SAMN05660330_00207"/>
<evidence type="ECO:0000256" key="9">
    <source>
        <dbReference type="ARBA" id="ARBA00022679"/>
    </source>
</evidence>
<evidence type="ECO:0000256" key="11">
    <source>
        <dbReference type="ARBA" id="ARBA00022960"/>
    </source>
</evidence>
<reference evidence="21 22" key="1">
    <citation type="submission" date="2016-10" db="EMBL/GenBank/DDBJ databases">
        <authorList>
            <person name="de Groot N.N."/>
        </authorList>
    </citation>
    <scope>NUCLEOTIDE SEQUENCE [LARGE SCALE GENOMIC DNA]</scope>
    <source>
        <strain evidence="21 22">DSM 12130</strain>
    </source>
</reference>
<dbReference type="InterPro" id="IPR050396">
    <property type="entry name" value="Glycosyltr_51/Transpeptidase"/>
</dbReference>
<organism evidence="21 22">
    <name type="scientific">Desulforhopalus singaporensis</name>
    <dbReference type="NCBI Taxonomy" id="91360"/>
    <lineage>
        <taxon>Bacteria</taxon>
        <taxon>Pseudomonadati</taxon>
        <taxon>Thermodesulfobacteriota</taxon>
        <taxon>Desulfobulbia</taxon>
        <taxon>Desulfobulbales</taxon>
        <taxon>Desulfocapsaceae</taxon>
        <taxon>Desulforhopalus</taxon>
    </lineage>
</organism>
<dbReference type="Proteomes" id="UP000199073">
    <property type="component" value="Unassembled WGS sequence"/>
</dbReference>
<accession>A0A1H0JAM8</accession>
<evidence type="ECO:0000256" key="2">
    <source>
        <dbReference type="ARBA" id="ARBA00004752"/>
    </source>
</evidence>
<keyword evidence="9" id="KW-0808">Transferase</keyword>
<evidence type="ECO:0000259" key="20">
    <source>
        <dbReference type="Pfam" id="PF00912"/>
    </source>
</evidence>
<dbReference type="SUPFAM" id="SSF53955">
    <property type="entry name" value="Lysozyme-like"/>
    <property type="match status" value="1"/>
</dbReference>
<protein>
    <submittedName>
        <fullName evidence="21">Penicillin binding protein transpeptidase domain-containing protein</fullName>
    </submittedName>
</protein>
<comment type="similarity">
    <text evidence="3">In the C-terminal section; belongs to the transpeptidase family.</text>
</comment>
<dbReference type="InterPro" id="IPR036950">
    <property type="entry name" value="PBP_transglycosylase"/>
</dbReference>
<dbReference type="GO" id="GO:0008360">
    <property type="term" value="P:regulation of cell shape"/>
    <property type="evidence" value="ECO:0007669"/>
    <property type="project" value="UniProtKB-KW"/>
</dbReference>
<keyword evidence="12" id="KW-0573">Peptidoglycan synthesis</keyword>
<dbReference type="GO" id="GO:0008658">
    <property type="term" value="F:penicillin binding"/>
    <property type="evidence" value="ECO:0007669"/>
    <property type="project" value="InterPro"/>
</dbReference>
<evidence type="ECO:0000256" key="12">
    <source>
        <dbReference type="ARBA" id="ARBA00022984"/>
    </source>
</evidence>
<feature type="transmembrane region" description="Helical" evidence="18">
    <location>
        <begin position="21"/>
        <end position="43"/>
    </location>
</feature>
<evidence type="ECO:0000313" key="21">
    <source>
        <dbReference type="EMBL" id="SDO40549.1"/>
    </source>
</evidence>
<dbReference type="PANTHER" id="PTHR32282:SF11">
    <property type="entry name" value="PENICILLIN-BINDING PROTEIN 1B"/>
    <property type="match status" value="1"/>
</dbReference>
<evidence type="ECO:0000313" key="22">
    <source>
        <dbReference type="Proteomes" id="UP000199073"/>
    </source>
</evidence>
<dbReference type="GO" id="GO:0071555">
    <property type="term" value="P:cell wall organization"/>
    <property type="evidence" value="ECO:0007669"/>
    <property type="project" value="UniProtKB-KW"/>
</dbReference>
<comment type="catalytic activity">
    <reaction evidence="17">
        <text>[GlcNAc-(1-&gt;4)-Mur2Ac(oyl-L-Ala-gamma-D-Glu-L-Lys-D-Ala-D-Ala)](n)-di-trans,octa-cis-undecaprenyl diphosphate + beta-D-GlcNAc-(1-&gt;4)-Mur2Ac(oyl-L-Ala-gamma-D-Glu-L-Lys-D-Ala-D-Ala)-di-trans,octa-cis-undecaprenyl diphosphate = [GlcNAc-(1-&gt;4)-Mur2Ac(oyl-L-Ala-gamma-D-Glu-L-Lys-D-Ala-D-Ala)](n+1)-di-trans,octa-cis-undecaprenyl diphosphate + di-trans,octa-cis-undecaprenyl diphosphate + H(+)</text>
        <dbReference type="Rhea" id="RHEA:23708"/>
        <dbReference type="Rhea" id="RHEA-COMP:9602"/>
        <dbReference type="Rhea" id="RHEA-COMP:9603"/>
        <dbReference type="ChEBI" id="CHEBI:15378"/>
        <dbReference type="ChEBI" id="CHEBI:58405"/>
        <dbReference type="ChEBI" id="CHEBI:60033"/>
        <dbReference type="ChEBI" id="CHEBI:78435"/>
        <dbReference type="EC" id="2.4.99.28"/>
    </reaction>
</comment>
<dbReference type="EMBL" id="FNJI01000001">
    <property type="protein sequence ID" value="SDO40549.1"/>
    <property type="molecule type" value="Genomic_DNA"/>
</dbReference>
<proteinExistence type="inferred from homology"/>
<keyword evidence="7" id="KW-0645">Protease</keyword>
<keyword evidence="5" id="KW-1003">Cell membrane</keyword>
<gene>
    <name evidence="21" type="ORF">SAMN05660330_00207</name>
</gene>
<dbReference type="GO" id="GO:0009252">
    <property type="term" value="P:peptidoglycan biosynthetic process"/>
    <property type="evidence" value="ECO:0007669"/>
    <property type="project" value="UniProtKB-UniPathway"/>
</dbReference>
<dbReference type="GO" id="GO:0030288">
    <property type="term" value="C:outer membrane-bounded periplasmic space"/>
    <property type="evidence" value="ECO:0007669"/>
    <property type="project" value="TreeGrafter"/>
</dbReference>
<dbReference type="Gene3D" id="1.10.3810.10">
    <property type="entry name" value="Biosynthetic peptidoglycan transglycosylase-like"/>
    <property type="match status" value="1"/>
</dbReference>
<dbReference type="InterPro" id="IPR001264">
    <property type="entry name" value="Glyco_trans_51"/>
</dbReference>
<evidence type="ECO:0000256" key="18">
    <source>
        <dbReference type="SAM" id="Phobius"/>
    </source>
</evidence>
<evidence type="ECO:0000259" key="19">
    <source>
        <dbReference type="Pfam" id="PF00905"/>
    </source>
</evidence>
<keyword evidence="18" id="KW-0812">Transmembrane</keyword>
<dbReference type="Pfam" id="PF00912">
    <property type="entry name" value="Transgly"/>
    <property type="match status" value="1"/>
</dbReference>
<evidence type="ECO:0000256" key="15">
    <source>
        <dbReference type="ARBA" id="ARBA00023316"/>
    </source>
</evidence>
<evidence type="ECO:0000256" key="8">
    <source>
        <dbReference type="ARBA" id="ARBA00022676"/>
    </source>
</evidence>
<comment type="similarity">
    <text evidence="4">In the N-terminal section; belongs to the glycosyltransferase 51 family.</text>
</comment>
<dbReference type="InterPro" id="IPR023346">
    <property type="entry name" value="Lysozyme-like_dom_sf"/>
</dbReference>
<sequence length="1151" mass="130121">MFQRFTDRLVSYSFVEDMVKKFFLSFLVLILVTGAAATGWLYYLVVVEPGEEIKAENIRLLLGKESSVYYSDGVHKLGVFFDTAHRQYVSYDDIPKNFINALVASEDSRFFEHFGFDLPGIFRAMIKNIQAGRVVQGGSTLTQQTAKNLFKRTERSYRAKLTELLYALRLEYYYPKEKIFEFYANQFYVSGNGHGLGVAARYYFNKKPEELSLLECAFIAGSVKRPNYYNPFRRKTEKGVGLAKSRAKVRLRYVLGKMLDLGMIDRQTYDSNVAQDLEFDNGRIGFALDHSMELVRDAVSSLPVQRALEAHDIANVATSGVKIITTLDKDLQDITQSSLRSALALLDVHLKGYDRNEVQREMEDIEYTGDSTLKEGAFLFGTVSEIAGTGRDIKIRVVLDKQLGEGLIEARGLDSVVGAWVKYEKNRWSQAGPKDLDRFVKKIAVGDRIWVSAGPLDEVQEGRPIPLRLEKYPEIQGGALVVRKGKIISMAGGNDNRFFNRAIQAKRAMGSAFKPLVFSAALQLGWNSADLLMNRREVFVYHGKPYFPRPDHSNPNEWVSMNWAGVKSENLASVWLVAKLCDKLTPLQFQEVAEKVGLAPKIVDGETEPYRNYRKRIRDEFGIQVNREILRRAAFSLAVKNLETDFLFEGLEQEYNSIKWMHYGLDFDRYQEQLDQELGLAKQPVADRVRHEYLVRSRLLQNNYLELEKRKAKLDDIKNRLENLPGSTEDLPLTGGTPYATAAIDIGVQEHLGFYKSQSQQLFYFLPDTSRITGVLPVGQGELLQYLRTLDNTQRVQFWQNIVLAEGVKKKALDMVAAQLDHEYEKLMEKLPFEFDVLAAVDDFRITVGLYYLIELCKEIGMESKLEPVLSFPLGSNVVSLFEATRLYESLATGKVTVSASRENMDDDEVFDEEIQDDSLAIIDRIETADGEVLYRPEIETRTVFDEKTSLVLGSILENTVRFGTGRYAWKNVKIAASEENYNLSLPMLGKTGTANNYVNASFFGYVPEVAPKGAAMTLDDGYAVGVYVGFDDNKPMRRRTTRITGAAGALPPWTDVVNGIVRAKQYPERLDPVDISFYGLGIERKKLAQLNVAVSDENGGVPLYPVRMVESLDTGVPSILTFGEITRGGNLTLERQFSPYWRAAVQKPTK</sequence>
<dbReference type="PANTHER" id="PTHR32282">
    <property type="entry name" value="BINDING PROTEIN TRANSPEPTIDASE, PUTATIVE-RELATED"/>
    <property type="match status" value="1"/>
</dbReference>
<keyword evidence="6" id="KW-0121">Carboxypeptidase</keyword>
<comment type="subcellular location">
    <subcellularLocation>
        <location evidence="1">Cell membrane</location>
    </subcellularLocation>
</comment>
<keyword evidence="10" id="KW-0378">Hydrolase</keyword>
<evidence type="ECO:0000256" key="16">
    <source>
        <dbReference type="ARBA" id="ARBA00034000"/>
    </source>
</evidence>
<keyword evidence="22" id="KW-1185">Reference proteome</keyword>
<name>A0A1H0JAM8_9BACT</name>
<dbReference type="GO" id="GO:0005886">
    <property type="term" value="C:plasma membrane"/>
    <property type="evidence" value="ECO:0007669"/>
    <property type="project" value="UniProtKB-SubCell"/>
</dbReference>
<dbReference type="GO" id="GO:0006508">
    <property type="term" value="P:proteolysis"/>
    <property type="evidence" value="ECO:0007669"/>
    <property type="project" value="UniProtKB-KW"/>
</dbReference>
<dbReference type="UniPathway" id="UPA00219"/>
<keyword evidence="14" id="KW-0511">Multifunctional enzyme</keyword>
<evidence type="ECO:0000256" key="14">
    <source>
        <dbReference type="ARBA" id="ARBA00023268"/>
    </source>
</evidence>
<comment type="pathway">
    <text evidence="2">Cell wall biogenesis; peptidoglycan biosynthesis.</text>
</comment>
<dbReference type="SUPFAM" id="SSF56601">
    <property type="entry name" value="beta-lactamase/transpeptidase-like"/>
    <property type="match status" value="2"/>
</dbReference>
<dbReference type="InterPro" id="IPR001460">
    <property type="entry name" value="PCN-bd_Tpept"/>
</dbReference>
<evidence type="ECO:0000256" key="10">
    <source>
        <dbReference type="ARBA" id="ARBA00022801"/>
    </source>
</evidence>
<keyword evidence="11" id="KW-0133">Cell shape</keyword>
<evidence type="ECO:0000256" key="5">
    <source>
        <dbReference type="ARBA" id="ARBA00022475"/>
    </source>
</evidence>
<dbReference type="InterPro" id="IPR012338">
    <property type="entry name" value="Beta-lactam/transpept-like"/>
</dbReference>
<dbReference type="GO" id="GO:0008955">
    <property type="term" value="F:peptidoglycan glycosyltransferase activity"/>
    <property type="evidence" value="ECO:0007669"/>
    <property type="project" value="UniProtKB-EC"/>
</dbReference>
<keyword evidence="18" id="KW-1133">Transmembrane helix</keyword>
<dbReference type="GO" id="GO:0009002">
    <property type="term" value="F:serine-type D-Ala-D-Ala carboxypeptidase activity"/>
    <property type="evidence" value="ECO:0007669"/>
    <property type="project" value="UniProtKB-EC"/>
</dbReference>
<evidence type="ECO:0000256" key="13">
    <source>
        <dbReference type="ARBA" id="ARBA00023136"/>
    </source>
</evidence>
<evidence type="ECO:0000256" key="7">
    <source>
        <dbReference type="ARBA" id="ARBA00022670"/>
    </source>
</evidence>
<evidence type="ECO:0000256" key="6">
    <source>
        <dbReference type="ARBA" id="ARBA00022645"/>
    </source>
</evidence>
<dbReference type="AlphaFoldDB" id="A0A1H0JAM8"/>
<evidence type="ECO:0000256" key="4">
    <source>
        <dbReference type="ARBA" id="ARBA00007739"/>
    </source>
</evidence>
<keyword evidence="13 18" id="KW-0472">Membrane</keyword>
<comment type="catalytic activity">
    <reaction evidence="16">
        <text>Preferential cleavage: (Ac)2-L-Lys-D-Ala-|-D-Ala. Also transpeptidation of peptidyl-alanyl moieties that are N-acyl substituents of D-alanine.</text>
        <dbReference type="EC" id="3.4.16.4"/>
    </reaction>
</comment>
<keyword evidence="8" id="KW-0328">Glycosyltransferase</keyword>
<dbReference type="Pfam" id="PF00905">
    <property type="entry name" value="Transpeptidase"/>
    <property type="match status" value="1"/>
</dbReference>
<feature type="domain" description="Glycosyl transferase family 51" evidence="20">
    <location>
        <begin position="82"/>
        <end position="258"/>
    </location>
</feature>
<keyword evidence="15" id="KW-0961">Cell wall biogenesis/degradation</keyword>
<evidence type="ECO:0000256" key="17">
    <source>
        <dbReference type="ARBA" id="ARBA00049902"/>
    </source>
</evidence>
<feature type="domain" description="Penicillin-binding protein transpeptidase" evidence="19">
    <location>
        <begin position="482"/>
        <end position="598"/>
    </location>
</feature>
<dbReference type="Gene3D" id="3.40.710.10">
    <property type="entry name" value="DD-peptidase/beta-lactamase superfamily"/>
    <property type="match status" value="2"/>
</dbReference>
<evidence type="ECO:0000256" key="1">
    <source>
        <dbReference type="ARBA" id="ARBA00004236"/>
    </source>
</evidence>
<evidence type="ECO:0000256" key="3">
    <source>
        <dbReference type="ARBA" id="ARBA00007090"/>
    </source>
</evidence>